<gene>
    <name evidence="1" type="ORF">JMUB3936_p2003</name>
</gene>
<organism evidence="1 2">
    <name type="scientific">Leptotrichia wadei</name>
    <dbReference type="NCBI Taxonomy" id="157687"/>
    <lineage>
        <taxon>Bacteria</taxon>
        <taxon>Fusobacteriati</taxon>
        <taxon>Fusobacteriota</taxon>
        <taxon>Fusobacteriia</taxon>
        <taxon>Fusobacteriales</taxon>
        <taxon>Leptotrichiaceae</taxon>
        <taxon>Leptotrichia</taxon>
    </lineage>
</organism>
<dbReference type="AlphaFoldDB" id="A0A510KXN0"/>
<keyword evidence="1" id="KW-0614">Plasmid</keyword>
<geneLocation type="plasmid" evidence="2">
    <name>pjmub3934p2 dna</name>
</geneLocation>
<accession>A0A510KXN0</accession>
<dbReference type="EMBL" id="AP019843">
    <property type="protein sequence ID" value="BBM55987.1"/>
    <property type="molecule type" value="Genomic_DNA"/>
</dbReference>
<evidence type="ECO:0000313" key="2">
    <source>
        <dbReference type="Proteomes" id="UP000321944"/>
    </source>
</evidence>
<dbReference type="Proteomes" id="UP000321944">
    <property type="component" value="Plasmid pJMUB3934p2"/>
</dbReference>
<proteinExistence type="predicted"/>
<name>A0A510KXN0_9FUSO</name>
<sequence>MEKFYLILNKLDKTKIEKYKKRIRYDLEIYDFIEIFKRIKDEKMNGENRKKS</sequence>
<evidence type="ECO:0000313" key="1">
    <source>
        <dbReference type="EMBL" id="BBM55987.1"/>
    </source>
</evidence>
<protein>
    <submittedName>
        <fullName evidence="1">T-complex protein 1 subunit epsilon</fullName>
    </submittedName>
</protein>
<reference evidence="1 2" key="1">
    <citation type="submission" date="2019-07" db="EMBL/GenBank/DDBJ databases">
        <title>Complete Genome Sequence of Leptotrichia wadei Strain JMUB3936.</title>
        <authorList>
            <person name="Watanabe S."/>
            <person name="Cui L."/>
        </authorList>
    </citation>
    <scope>NUCLEOTIDE SEQUENCE [LARGE SCALE GENOMIC DNA]</scope>
    <source>
        <strain evidence="1 2">JMUB3936</strain>
        <plasmid evidence="2">pjmub3934p2 dna</plasmid>
    </source>
</reference>